<feature type="region of interest" description="Disordered" evidence="1">
    <location>
        <begin position="1"/>
        <end position="22"/>
    </location>
</feature>
<proteinExistence type="predicted"/>
<dbReference type="GO" id="GO:0005634">
    <property type="term" value="C:nucleus"/>
    <property type="evidence" value="ECO:0007669"/>
    <property type="project" value="TreeGrafter"/>
</dbReference>
<dbReference type="EMBL" id="BMAT01008763">
    <property type="protein sequence ID" value="GFR92113.1"/>
    <property type="molecule type" value="Genomic_DNA"/>
</dbReference>
<dbReference type="PANTHER" id="PTHR45751">
    <property type="entry name" value="COPINE FAMILY PROTEIN 1"/>
    <property type="match status" value="1"/>
</dbReference>
<feature type="transmembrane region" description="Helical" evidence="2">
    <location>
        <begin position="26"/>
        <end position="43"/>
    </location>
</feature>
<gene>
    <name evidence="4" type="ORF">ElyMa_004345200</name>
</gene>
<reference evidence="4 5" key="1">
    <citation type="journal article" date="2021" name="Elife">
        <title>Chloroplast acquisition without the gene transfer in kleptoplastic sea slugs, Plakobranchus ocellatus.</title>
        <authorList>
            <person name="Maeda T."/>
            <person name="Takahashi S."/>
            <person name="Yoshida T."/>
            <person name="Shimamura S."/>
            <person name="Takaki Y."/>
            <person name="Nagai Y."/>
            <person name="Toyoda A."/>
            <person name="Suzuki Y."/>
            <person name="Arimoto A."/>
            <person name="Ishii H."/>
            <person name="Satoh N."/>
            <person name="Nishiyama T."/>
            <person name="Hasebe M."/>
            <person name="Maruyama T."/>
            <person name="Minagawa J."/>
            <person name="Obokata J."/>
            <person name="Shigenobu S."/>
        </authorList>
    </citation>
    <scope>NUCLEOTIDE SEQUENCE [LARGE SCALE GENOMIC DNA]</scope>
</reference>
<evidence type="ECO:0000313" key="4">
    <source>
        <dbReference type="EMBL" id="GFR92113.1"/>
    </source>
</evidence>
<sequence>MSSAGSSGGGAAAAAGPGAPKGRVDAVSVTIAVGIVVAVLMWCTRRRRRAPAPPPDGDTTSATKVVPAEIPQEEPKDEAVEEPQVVNEVVEETMTSAENNNLAFAETPRTESLFQLMQQDDLDKVAKQVSSLDEVSAIMHKAGLETCNLIFGIDYTGSNYLQGKKTFGGKCLHDINDKIQNPYQSVIATLGETLEPFASDGVIPAFGFGDAYTKDHSVFALRPDAIPSGFKELLEIYNQLTPKVRLGGPTNFAPLIRQAIDIVKATQKYHILVIVADGQVTNERATTEAIVQASRHPLSIITVGVGDGPWDTMVEFDEKLPVRTFDNFHFVDFAKVTKDVENPSAAFAIQALSEVPDQYRTIKEMNLL</sequence>
<feature type="region of interest" description="Disordered" evidence="1">
    <location>
        <begin position="48"/>
        <end position="81"/>
    </location>
</feature>
<dbReference type="InterPro" id="IPR052079">
    <property type="entry name" value="E3_ligase/Copine_domain"/>
</dbReference>
<evidence type="ECO:0000313" key="5">
    <source>
        <dbReference type="Proteomes" id="UP000762676"/>
    </source>
</evidence>
<dbReference type="Proteomes" id="UP000762676">
    <property type="component" value="Unassembled WGS sequence"/>
</dbReference>
<keyword evidence="2" id="KW-0812">Transmembrane</keyword>
<accession>A0AAV4H2H0</accession>
<comment type="caution">
    <text evidence="4">The sequence shown here is derived from an EMBL/GenBank/DDBJ whole genome shotgun (WGS) entry which is preliminary data.</text>
</comment>
<dbReference type="InterPro" id="IPR010734">
    <property type="entry name" value="Copine_C"/>
</dbReference>
<dbReference type="InterPro" id="IPR036465">
    <property type="entry name" value="vWFA_dom_sf"/>
</dbReference>
<organism evidence="4 5">
    <name type="scientific">Elysia marginata</name>
    <dbReference type="NCBI Taxonomy" id="1093978"/>
    <lineage>
        <taxon>Eukaryota</taxon>
        <taxon>Metazoa</taxon>
        <taxon>Spiralia</taxon>
        <taxon>Lophotrochozoa</taxon>
        <taxon>Mollusca</taxon>
        <taxon>Gastropoda</taxon>
        <taxon>Heterobranchia</taxon>
        <taxon>Euthyneura</taxon>
        <taxon>Panpulmonata</taxon>
        <taxon>Sacoglossa</taxon>
        <taxon>Placobranchoidea</taxon>
        <taxon>Plakobranchidae</taxon>
        <taxon>Elysia</taxon>
    </lineage>
</organism>
<protein>
    <submittedName>
        <fullName evidence="4">Copine family protein 2-like</fullName>
    </submittedName>
</protein>
<dbReference type="InterPro" id="IPR002035">
    <property type="entry name" value="VWF_A"/>
</dbReference>
<evidence type="ECO:0000256" key="1">
    <source>
        <dbReference type="SAM" id="MobiDB-lite"/>
    </source>
</evidence>
<dbReference type="PANTHER" id="PTHR45751:SF11">
    <property type="entry name" value="COPINE FAMILY PROTEIN 2"/>
    <property type="match status" value="1"/>
</dbReference>
<feature type="domain" description="VWFA" evidence="3">
    <location>
        <begin position="146"/>
        <end position="351"/>
    </location>
</feature>
<keyword evidence="2" id="KW-0472">Membrane</keyword>
<keyword evidence="5" id="KW-1185">Reference proteome</keyword>
<keyword evidence="2" id="KW-1133">Transmembrane helix</keyword>
<evidence type="ECO:0000259" key="3">
    <source>
        <dbReference type="SMART" id="SM00327"/>
    </source>
</evidence>
<dbReference type="GO" id="GO:0016567">
    <property type="term" value="P:protein ubiquitination"/>
    <property type="evidence" value="ECO:0007669"/>
    <property type="project" value="TreeGrafter"/>
</dbReference>
<dbReference type="SMART" id="SM00327">
    <property type="entry name" value="VWA"/>
    <property type="match status" value="1"/>
</dbReference>
<dbReference type="SUPFAM" id="SSF53300">
    <property type="entry name" value="vWA-like"/>
    <property type="match status" value="1"/>
</dbReference>
<dbReference type="Pfam" id="PF07002">
    <property type="entry name" value="Copine"/>
    <property type="match status" value="1"/>
</dbReference>
<evidence type="ECO:0000256" key="2">
    <source>
        <dbReference type="SAM" id="Phobius"/>
    </source>
</evidence>
<dbReference type="GO" id="GO:0004842">
    <property type="term" value="F:ubiquitin-protein transferase activity"/>
    <property type="evidence" value="ECO:0007669"/>
    <property type="project" value="TreeGrafter"/>
</dbReference>
<feature type="compositionally biased region" description="Gly residues" evidence="1">
    <location>
        <begin position="1"/>
        <end position="11"/>
    </location>
</feature>
<dbReference type="AlphaFoldDB" id="A0AAV4H2H0"/>
<dbReference type="Gene3D" id="3.40.50.410">
    <property type="entry name" value="von Willebrand factor, type A domain"/>
    <property type="match status" value="1"/>
</dbReference>
<name>A0AAV4H2H0_9GAST</name>